<sequence length="399" mass="42146">MGFDVDQVRSQFPALAGGIAHFDGPGGSQTPEPVATAVAATLRSSISNRGQVSASERRADDVVTGARAAMADLLGADARGVVFGRSMTQLTYDFSRALAKGWRPGDEVVVTRLDHDANIRPWVQAAEYAGATLRWVDFDPGSGELDIDGLAMALSDKTRLVAVTAASNLIGTRPDVASIAEAVHAVGALLYVDGVHYTAHVHVDMAALGADVFACSPYKFLGPHCGVLAARPALLESVHPDKLLPATDGVPERFELGTLPYELLAGTTAAVDFLASLGEGATRRAMLRSAYDAIEKHEDALRTRLEAELADLPGVTLYSRAARRTPTLLFTVDGVAPVDVHRSLAERDINAPASSFYAIEAARRLGLGAPGAVRIGLAPYTDDDEIDRLVAGVRDLTAR</sequence>
<dbReference type="PANTHER" id="PTHR43586:SF21">
    <property type="entry name" value="PYRIDOXAL PHOSPHATE (PLP)-DEPENDENT ASPARTATE AMINOTRANSFERASE SUPERFAMILY"/>
    <property type="match status" value="1"/>
</dbReference>
<dbReference type="EMBL" id="CP094970">
    <property type="protein sequence ID" value="UYM04709.1"/>
    <property type="molecule type" value="Genomic_DNA"/>
</dbReference>
<evidence type="ECO:0000313" key="2">
    <source>
        <dbReference type="EMBL" id="UYM04709.1"/>
    </source>
</evidence>
<name>A0AA46YKL6_9ACTN</name>
<dbReference type="InterPro" id="IPR000192">
    <property type="entry name" value="Aminotrans_V_dom"/>
</dbReference>
<dbReference type="Gene3D" id="3.40.640.10">
    <property type="entry name" value="Type I PLP-dependent aspartate aminotransferase-like (Major domain)"/>
    <property type="match status" value="1"/>
</dbReference>
<proteinExistence type="predicted"/>
<dbReference type="InterPro" id="IPR015421">
    <property type="entry name" value="PyrdxlP-dep_Trfase_major"/>
</dbReference>
<dbReference type="Pfam" id="PF00266">
    <property type="entry name" value="Aminotran_5"/>
    <property type="match status" value="1"/>
</dbReference>
<dbReference type="AlphaFoldDB" id="A0AA46YKL6"/>
<gene>
    <name evidence="2" type="ORF">L0C25_19555</name>
</gene>
<dbReference type="InterPro" id="IPR015422">
    <property type="entry name" value="PyrdxlP-dep_Trfase_small"/>
</dbReference>
<dbReference type="NCBIfam" id="TIGR01976">
    <property type="entry name" value="am_tr_V_VC1184"/>
    <property type="match status" value="1"/>
</dbReference>
<dbReference type="Proteomes" id="UP001164390">
    <property type="component" value="Chromosome"/>
</dbReference>
<reference evidence="2" key="1">
    <citation type="submission" date="2022-01" db="EMBL/GenBank/DDBJ databases">
        <title>Nocardioidaceae gen. sp. A5X3R13.</title>
        <authorList>
            <person name="Lopez Marin M.A."/>
            <person name="Uhlik O."/>
        </authorList>
    </citation>
    <scope>NUCLEOTIDE SEQUENCE</scope>
    <source>
        <strain evidence="2">A5X3R13</strain>
    </source>
</reference>
<dbReference type="Gene3D" id="3.90.1150.10">
    <property type="entry name" value="Aspartate Aminotransferase, domain 1"/>
    <property type="match status" value="1"/>
</dbReference>
<dbReference type="InterPro" id="IPR011340">
    <property type="entry name" value="Cys_dSase-rel"/>
</dbReference>
<dbReference type="RefSeq" id="WP_271633467.1">
    <property type="nucleotide sequence ID" value="NZ_CP094970.1"/>
</dbReference>
<evidence type="ECO:0000313" key="3">
    <source>
        <dbReference type="Proteomes" id="UP001164390"/>
    </source>
</evidence>
<dbReference type="SUPFAM" id="SSF53383">
    <property type="entry name" value="PLP-dependent transferases"/>
    <property type="match status" value="1"/>
</dbReference>
<feature type="domain" description="Aminotransferase class V" evidence="1">
    <location>
        <begin position="22"/>
        <end position="389"/>
    </location>
</feature>
<dbReference type="PANTHER" id="PTHR43586">
    <property type="entry name" value="CYSTEINE DESULFURASE"/>
    <property type="match status" value="1"/>
</dbReference>
<evidence type="ECO:0000259" key="1">
    <source>
        <dbReference type="Pfam" id="PF00266"/>
    </source>
</evidence>
<protein>
    <submittedName>
        <fullName evidence="2">Cysteine desulfurase-like protein</fullName>
    </submittedName>
</protein>
<accession>A0AA46YKL6</accession>
<dbReference type="InterPro" id="IPR015424">
    <property type="entry name" value="PyrdxlP-dep_Trfase"/>
</dbReference>
<dbReference type="KEGG" id="sgrg:L0C25_19555"/>
<keyword evidence="3" id="KW-1185">Reference proteome</keyword>
<organism evidence="2 3">
    <name type="scientific">Solicola gregarius</name>
    <dbReference type="NCBI Taxonomy" id="2908642"/>
    <lineage>
        <taxon>Bacteria</taxon>
        <taxon>Bacillati</taxon>
        <taxon>Actinomycetota</taxon>
        <taxon>Actinomycetes</taxon>
        <taxon>Propionibacteriales</taxon>
        <taxon>Nocardioidaceae</taxon>
        <taxon>Solicola</taxon>
    </lineage>
</organism>